<name>A0A549YMU3_9BACI</name>
<evidence type="ECO:0000313" key="2">
    <source>
        <dbReference type="Proteomes" id="UP000319280"/>
    </source>
</evidence>
<evidence type="ECO:0000313" key="1">
    <source>
        <dbReference type="EMBL" id="TRM13195.1"/>
    </source>
</evidence>
<keyword evidence="2" id="KW-1185">Reference proteome</keyword>
<accession>A0A549YMU3</accession>
<gene>
    <name evidence="1" type="ORF">FH966_05570</name>
</gene>
<dbReference type="Pfam" id="PF09388">
    <property type="entry name" value="SpoOE-like"/>
    <property type="match status" value="1"/>
</dbReference>
<dbReference type="InterPro" id="IPR036638">
    <property type="entry name" value="HLH_DNA-bd_sf"/>
</dbReference>
<dbReference type="AlphaFoldDB" id="A0A549YMU3"/>
<dbReference type="GO" id="GO:0043937">
    <property type="term" value="P:regulation of sporulation"/>
    <property type="evidence" value="ECO:0007669"/>
    <property type="project" value="InterPro"/>
</dbReference>
<dbReference type="GO" id="GO:0046983">
    <property type="term" value="F:protein dimerization activity"/>
    <property type="evidence" value="ECO:0007669"/>
    <property type="project" value="InterPro"/>
</dbReference>
<organism evidence="1 2">
    <name type="scientific">Lentibacillus cibarius</name>
    <dbReference type="NCBI Taxonomy" id="2583219"/>
    <lineage>
        <taxon>Bacteria</taxon>
        <taxon>Bacillati</taxon>
        <taxon>Bacillota</taxon>
        <taxon>Bacilli</taxon>
        <taxon>Bacillales</taxon>
        <taxon>Bacillaceae</taxon>
        <taxon>Lentibacillus</taxon>
    </lineage>
</organism>
<dbReference type="SUPFAM" id="SSF140500">
    <property type="entry name" value="BAS1536-like"/>
    <property type="match status" value="1"/>
</dbReference>
<reference evidence="1 2" key="1">
    <citation type="submission" date="2019-07" db="EMBL/GenBank/DDBJ databases">
        <title>Genomic analysis of Lentibacillus sp. NKC851-2.</title>
        <authorList>
            <person name="Oh Y.J."/>
        </authorList>
    </citation>
    <scope>NUCLEOTIDE SEQUENCE [LARGE SCALE GENOMIC DNA]</scope>
    <source>
        <strain evidence="1 2">NKC851-2</strain>
    </source>
</reference>
<dbReference type="EMBL" id="VJMZ01000001">
    <property type="protein sequence ID" value="TRM13195.1"/>
    <property type="molecule type" value="Genomic_DNA"/>
</dbReference>
<dbReference type="Proteomes" id="UP000319280">
    <property type="component" value="Unassembled WGS sequence"/>
</dbReference>
<dbReference type="Gene3D" id="4.10.280.10">
    <property type="entry name" value="Helix-loop-helix DNA-binding domain"/>
    <property type="match status" value="1"/>
</dbReference>
<comment type="caution">
    <text evidence="1">The sequence shown here is derived from an EMBL/GenBank/DDBJ whole genome shotgun (WGS) entry which is preliminary data.</text>
</comment>
<dbReference type="InterPro" id="IPR037208">
    <property type="entry name" value="Spo0E-like_sf"/>
</dbReference>
<proteinExistence type="predicted"/>
<sequence length="32" mass="3570">MIRTGDKYGLTSPVAIQSSQRLDELLNSYQNA</sequence>
<protein>
    <submittedName>
        <fullName evidence="1">Aspartyl-phosphate phosphatase Spo0E family protein</fullName>
    </submittedName>
</protein>
<dbReference type="InterPro" id="IPR018540">
    <property type="entry name" value="Spo0E-like"/>
</dbReference>